<dbReference type="InterPro" id="IPR001647">
    <property type="entry name" value="HTH_TetR"/>
</dbReference>
<dbReference type="InterPro" id="IPR036271">
    <property type="entry name" value="Tet_transcr_reg_TetR-rel_C_sf"/>
</dbReference>
<dbReference type="KEGG" id="mgi:Mflv_2560"/>
<dbReference type="GO" id="GO:0003677">
    <property type="term" value="F:DNA binding"/>
    <property type="evidence" value="ECO:0007669"/>
    <property type="project" value="UniProtKB-UniRule"/>
</dbReference>
<evidence type="ECO:0000256" key="5">
    <source>
        <dbReference type="SAM" id="MobiDB-lite"/>
    </source>
</evidence>
<protein>
    <submittedName>
        <fullName evidence="7">Transcriptional regulator, TetR family</fullName>
    </submittedName>
</protein>
<evidence type="ECO:0000313" key="7">
    <source>
        <dbReference type="EMBL" id="ABP45037.1"/>
    </source>
</evidence>
<organism evidence="7">
    <name type="scientific">Mycolicibacterium gilvum (strain PYR-GCK)</name>
    <name type="common">Mycobacterium gilvum (strain PYR-GCK)</name>
    <dbReference type="NCBI Taxonomy" id="350054"/>
    <lineage>
        <taxon>Bacteria</taxon>
        <taxon>Bacillati</taxon>
        <taxon>Actinomycetota</taxon>
        <taxon>Actinomycetes</taxon>
        <taxon>Mycobacteriales</taxon>
        <taxon>Mycobacteriaceae</taxon>
        <taxon>Mycolicibacterium</taxon>
    </lineage>
</organism>
<keyword evidence="1" id="KW-0805">Transcription regulation</keyword>
<reference evidence="7" key="2">
    <citation type="journal article" date="2013" name="PLoS ONE">
        <title>A Gene Expression Study of the Activities of Aromatic Ring-Cleavage Dioxygenases in Mycobacterium gilvum PYR-GCK to Changes in Salinity and pH during Pyrene Degradation.</title>
        <authorList>
            <person name="Badejo A.C."/>
            <person name="Badejo A.O."/>
            <person name="Shin K.H."/>
            <person name="Chai Y.G."/>
        </authorList>
    </citation>
    <scope>NUCLEOTIDE SEQUENCE [LARGE SCALE GENOMIC DNA]</scope>
    <source>
        <strain evidence="7">PYR-GCK</strain>
    </source>
</reference>
<dbReference type="eggNOG" id="COG1309">
    <property type="taxonomic scope" value="Bacteria"/>
</dbReference>
<evidence type="ECO:0000259" key="6">
    <source>
        <dbReference type="PROSITE" id="PS50977"/>
    </source>
</evidence>
<proteinExistence type="predicted"/>
<dbReference type="Gene3D" id="1.10.357.10">
    <property type="entry name" value="Tetracycline Repressor, domain 2"/>
    <property type="match status" value="1"/>
</dbReference>
<feature type="DNA-binding region" description="H-T-H motif" evidence="4">
    <location>
        <begin position="73"/>
        <end position="92"/>
    </location>
</feature>
<name>A4T7V7_MYCGI</name>
<evidence type="ECO:0000256" key="4">
    <source>
        <dbReference type="PROSITE-ProRule" id="PRU00335"/>
    </source>
</evidence>
<dbReference type="AlphaFoldDB" id="A4T7V7"/>
<evidence type="ECO:0000256" key="1">
    <source>
        <dbReference type="ARBA" id="ARBA00023015"/>
    </source>
</evidence>
<reference evidence="7" key="1">
    <citation type="submission" date="2007-04" db="EMBL/GenBank/DDBJ databases">
        <authorList>
            <consortium name="US DOE Joint Genome Institute"/>
            <person name="Copeland A."/>
            <person name="Lucas S."/>
            <person name="Lapidus A."/>
            <person name="Barry K."/>
            <person name="Detter J.C."/>
            <person name="Glavina del Rio T."/>
            <person name="Hammon N."/>
            <person name="Israni S."/>
            <person name="Dalin E."/>
            <person name="Tice H."/>
            <person name="Pitluck S."/>
            <person name="Chain P."/>
            <person name="Malfatti S."/>
            <person name="Shin M."/>
            <person name="Vergez L."/>
            <person name="Schmutz J."/>
            <person name="Larimer F."/>
            <person name="Land M."/>
            <person name="Hauser L."/>
            <person name="Kyrpides N."/>
            <person name="Mikhailova N."/>
            <person name="Miller C."/>
            <person name="Richardson P."/>
        </authorList>
    </citation>
    <scope>NUCLEOTIDE SEQUENCE</scope>
    <source>
        <strain evidence="7">PYR-GCK</strain>
    </source>
</reference>
<dbReference type="Gene3D" id="1.10.10.60">
    <property type="entry name" value="Homeodomain-like"/>
    <property type="match status" value="1"/>
</dbReference>
<gene>
    <name evidence="7" type="ordered locus">Mflv_2560</name>
</gene>
<keyword evidence="3" id="KW-0804">Transcription</keyword>
<dbReference type="STRING" id="350054.Mflv_2560"/>
<accession>A4T7V7</accession>
<evidence type="ECO:0000256" key="3">
    <source>
        <dbReference type="ARBA" id="ARBA00023163"/>
    </source>
</evidence>
<feature type="domain" description="HTH tetR-type" evidence="6">
    <location>
        <begin position="50"/>
        <end position="110"/>
    </location>
</feature>
<dbReference type="SUPFAM" id="SSF48498">
    <property type="entry name" value="Tetracyclin repressor-like, C-terminal domain"/>
    <property type="match status" value="1"/>
</dbReference>
<keyword evidence="2 4" id="KW-0238">DNA-binding</keyword>
<dbReference type="SUPFAM" id="SSF46689">
    <property type="entry name" value="Homeodomain-like"/>
    <property type="match status" value="1"/>
</dbReference>
<dbReference type="InterPro" id="IPR009057">
    <property type="entry name" value="Homeodomain-like_sf"/>
</dbReference>
<dbReference type="InterPro" id="IPR004111">
    <property type="entry name" value="Repressor_TetR_C"/>
</dbReference>
<dbReference type="GO" id="GO:0045892">
    <property type="term" value="P:negative regulation of DNA-templated transcription"/>
    <property type="evidence" value="ECO:0007669"/>
    <property type="project" value="InterPro"/>
</dbReference>
<dbReference type="EMBL" id="CP000656">
    <property type="protein sequence ID" value="ABP45037.1"/>
    <property type="molecule type" value="Genomic_DNA"/>
</dbReference>
<feature type="region of interest" description="Disordered" evidence="5">
    <location>
        <begin position="1"/>
        <end position="25"/>
    </location>
</feature>
<dbReference type="PROSITE" id="PS50977">
    <property type="entry name" value="HTH_TETR_2"/>
    <property type="match status" value="1"/>
</dbReference>
<evidence type="ECO:0000256" key="2">
    <source>
        <dbReference type="ARBA" id="ARBA00023125"/>
    </source>
</evidence>
<dbReference type="HOGENOM" id="CLU_069543_0_1_11"/>
<dbReference type="Pfam" id="PF02909">
    <property type="entry name" value="TetR_C_1"/>
    <property type="match status" value="1"/>
</dbReference>
<sequence length="272" mass="28925">MTSLPPATIGRMDNPGSGSARSSAGDPVRTLELLWRVPAEARSGRGPKQRTSVDAVVAAAVGIADTQGLSAVTIRAVAGVLGLAPMAIYTYVPGKAELLDLMLDSVYGQMSRGDLSGLPWRHRVTAIADENRALLDEHPWVTQLATTRPPLGPGTAAKYDHELRAFDGLGLSDLDMDSALTYVLGFVTSVARIADDAREARRDSGVSDQAWWDRAGPLLAEVFDDEKFPLAARIGAAAGQAFGSAYDADHAYRFGLARVLDGLEPVINRTAR</sequence>